<accession>A0A7W7ZCG2</accession>
<evidence type="ECO:0000256" key="1">
    <source>
        <dbReference type="ARBA" id="ARBA00008138"/>
    </source>
</evidence>
<dbReference type="PANTHER" id="PTHR43619:SF2">
    <property type="entry name" value="S-ADENOSYL-L-METHIONINE-DEPENDENT METHYLTRANSFERASES SUPERFAMILY PROTEIN"/>
    <property type="match status" value="1"/>
</dbReference>
<dbReference type="Gene3D" id="3.40.50.150">
    <property type="entry name" value="Vaccinia Virus protein VP39"/>
    <property type="match status" value="1"/>
</dbReference>
<dbReference type="InterPro" id="IPR011610">
    <property type="entry name" value="SAM_mthyl_Trfase_ML2640-like"/>
</dbReference>
<dbReference type="PANTHER" id="PTHR43619">
    <property type="entry name" value="S-ADENOSYL-L-METHIONINE-DEPENDENT METHYLTRANSFERASE YKTD-RELATED"/>
    <property type="match status" value="1"/>
</dbReference>
<evidence type="ECO:0000256" key="2">
    <source>
        <dbReference type="ARBA" id="ARBA00022603"/>
    </source>
</evidence>
<dbReference type="Proteomes" id="UP000540989">
    <property type="component" value="Unassembled WGS sequence"/>
</dbReference>
<dbReference type="EC" id="2.1.1.-" evidence="4"/>
<keyword evidence="6" id="KW-1185">Reference proteome</keyword>
<dbReference type="GO" id="GO:0008168">
    <property type="term" value="F:methyltransferase activity"/>
    <property type="evidence" value="ECO:0007669"/>
    <property type="project" value="UniProtKB-UniRule"/>
</dbReference>
<organism evidence="5 6">
    <name type="scientific">Granulicella aggregans</name>
    <dbReference type="NCBI Taxonomy" id="474949"/>
    <lineage>
        <taxon>Bacteria</taxon>
        <taxon>Pseudomonadati</taxon>
        <taxon>Acidobacteriota</taxon>
        <taxon>Terriglobia</taxon>
        <taxon>Terriglobales</taxon>
        <taxon>Acidobacteriaceae</taxon>
        <taxon>Granulicella</taxon>
    </lineage>
</organism>
<dbReference type="NCBIfam" id="TIGR00027">
    <property type="entry name" value="mthyl_TIGR00027"/>
    <property type="match status" value="1"/>
</dbReference>
<proteinExistence type="inferred from homology"/>
<protein>
    <recommendedName>
        <fullName evidence="4">S-adenosyl-L-methionine-dependent methyltransferase</fullName>
        <ecNumber evidence="4">2.1.1.-</ecNumber>
    </recommendedName>
</protein>
<dbReference type="EMBL" id="JACHIP010000002">
    <property type="protein sequence ID" value="MBB5057193.1"/>
    <property type="molecule type" value="Genomic_DNA"/>
</dbReference>
<evidence type="ECO:0000313" key="6">
    <source>
        <dbReference type="Proteomes" id="UP000540989"/>
    </source>
</evidence>
<dbReference type="InterPro" id="IPR029063">
    <property type="entry name" value="SAM-dependent_MTases_sf"/>
</dbReference>
<gene>
    <name evidence="5" type="ORF">HDF16_001878</name>
</gene>
<evidence type="ECO:0000256" key="4">
    <source>
        <dbReference type="RuleBase" id="RU362030"/>
    </source>
</evidence>
<comment type="similarity">
    <text evidence="1 4">Belongs to the UPF0677 family.</text>
</comment>
<keyword evidence="4" id="KW-0949">S-adenosyl-L-methionine</keyword>
<evidence type="ECO:0000256" key="3">
    <source>
        <dbReference type="ARBA" id="ARBA00022679"/>
    </source>
</evidence>
<dbReference type="RefSeq" id="WP_184215755.1">
    <property type="nucleotide sequence ID" value="NZ_JACHIP010000002.1"/>
</dbReference>
<comment type="caution">
    <text evidence="5">The sequence shown here is derived from an EMBL/GenBank/DDBJ whole genome shotgun (WGS) entry which is preliminary data.</text>
</comment>
<dbReference type="AlphaFoldDB" id="A0A7W7ZCG2"/>
<keyword evidence="2 4" id="KW-0489">Methyltransferase</keyword>
<dbReference type="InterPro" id="IPR007213">
    <property type="entry name" value="Ppm1/Ppm2/Tcmp"/>
</dbReference>
<evidence type="ECO:0000313" key="5">
    <source>
        <dbReference type="EMBL" id="MBB5057193.1"/>
    </source>
</evidence>
<comment type="function">
    <text evidence="4">Exhibits S-adenosyl-L-methionine-dependent methyltransferase activity.</text>
</comment>
<sequence length="284" mass="31786">MQEAAPSRTAMRVALRRAAHQIYDTPIVFDDPFAIPILGSEGRAELRRTPDPAPDQKQRPFSIALRAHLVARSRYAEDQLAHAVASGATQYVLLGAGLDTFAYRNPYPHLHVFEVDHPATQAWKKDLLAESGMSAPPRLSFTPVDFERETALEKLQSAGFDPSQKTFFAWLGVVPYLTLDAFRATIGFIAKSPAGSGVVFDYGQPRRVLPPHEQLAFDSLASRVALAGEPFRLWFTPPEVAYELEEFRAIEDMGAVEINERYFQNRRDQLQLRGSGGRFLTAWL</sequence>
<reference evidence="5 6" key="1">
    <citation type="submission" date="2020-08" db="EMBL/GenBank/DDBJ databases">
        <title>Genomic Encyclopedia of Type Strains, Phase IV (KMG-V): Genome sequencing to study the core and pangenomes of soil and plant-associated prokaryotes.</title>
        <authorList>
            <person name="Whitman W."/>
        </authorList>
    </citation>
    <scope>NUCLEOTIDE SEQUENCE [LARGE SCALE GENOMIC DNA]</scope>
    <source>
        <strain evidence="5 6">M8UP14</strain>
    </source>
</reference>
<keyword evidence="3 5" id="KW-0808">Transferase</keyword>
<dbReference type="GO" id="GO:0032259">
    <property type="term" value="P:methylation"/>
    <property type="evidence" value="ECO:0007669"/>
    <property type="project" value="UniProtKB-KW"/>
</dbReference>
<dbReference type="Pfam" id="PF04072">
    <property type="entry name" value="LCM"/>
    <property type="match status" value="1"/>
</dbReference>
<dbReference type="SUPFAM" id="SSF53335">
    <property type="entry name" value="S-adenosyl-L-methionine-dependent methyltransferases"/>
    <property type="match status" value="1"/>
</dbReference>
<name>A0A7W7ZCG2_9BACT</name>